<dbReference type="GeneID" id="100485180"/>
<dbReference type="PANTHER" id="PTHR35258:SF1">
    <property type="entry name" value="SPERMATOGENESIS-ASSOCIATED PROTEIN 22"/>
    <property type="match status" value="1"/>
</dbReference>
<dbReference type="InterPro" id="IPR033536">
    <property type="entry name" value="Spata22"/>
</dbReference>
<dbReference type="KEGG" id="xtr:100485180"/>
<dbReference type="Bgee" id="ENSXETG00000037982">
    <property type="expression patterns" value="Expressed in testis and 7 other cell types or tissues"/>
</dbReference>
<keyword evidence="3" id="KW-1185">Reference proteome</keyword>
<dbReference type="RefSeq" id="XP_012812971.1">
    <property type="nucleotide sequence ID" value="XM_012957517.3"/>
</dbReference>
<dbReference type="Proteomes" id="UP000008143">
    <property type="component" value="Chromosome 2"/>
</dbReference>
<gene>
    <name evidence="2 4 5" type="primary">spata22</name>
</gene>
<feature type="compositionally biased region" description="Polar residues" evidence="1">
    <location>
        <begin position="165"/>
        <end position="182"/>
    </location>
</feature>
<name>A0A6I8QXZ2_XENTR</name>
<dbReference type="GO" id="GO:0007276">
    <property type="term" value="P:gamete generation"/>
    <property type="evidence" value="ECO:0007669"/>
    <property type="project" value="InterPro"/>
</dbReference>
<reference evidence="4" key="3">
    <citation type="submission" date="2025-04" db="UniProtKB">
        <authorList>
            <consortium name="RefSeq"/>
        </authorList>
    </citation>
    <scope>IDENTIFICATION</scope>
    <source>
        <strain evidence="4">Nigerian</strain>
        <tissue evidence="4">Liver and blood</tissue>
    </source>
</reference>
<evidence type="ECO:0000313" key="2">
    <source>
        <dbReference type="Ensembl" id="ENSXETP00000074490"/>
    </source>
</evidence>
<proteinExistence type="predicted"/>
<dbReference type="Ensembl" id="ENSXETT00000068639">
    <property type="protein sequence ID" value="ENSXETP00000074490"/>
    <property type="gene ID" value="ENSXETG00000037982"/>
</dbReference>
<sequence>MKKSLPTVSTVRASTGCLPVPIFNQKKRSRQPLTSFPQNEQCSSKNSLVSDSSDFCGLSTDLIWEPQIPPLNNQSVRMDNSLQVPHHEPYQQVQQYKTSTTSHHKISTGMTNQLWPGKKSLFHSSGSDKSLDVTYGKPLSIEKSKEQKVYKQYHFHAQSGKKLTEQVSASTSNRSSQYTPSVTKDLMPSLKNNSKISKHGFVDMAEEEIVQKVPVYQMNIKEKSNSLRILPANIESMRHWSQITDKICLLFEVLATLDSAVTSGAHGSKIFLLRDGKHSVPCVFYEIDRELPRLIRGRVHRSMGNYDKKRNLFKCFSVRPASVAEQETFHQFLTAANREMKQFVTLNEI</sequence>
<dbReference type="AGR" id="Xenbase:XB-GENE-22069180"/>
<dbReference type="GO" id="GO:0051445">
    <property type="term" value="P:regulation of meiotic cell cycle"/>
    <property type="evidence" value="ECO:0000318"/>
    <property type="project" value="GO_Central"/>
</dbReference>
<dbReference type="PANTHER" id="PTHR35258">
    <property type="entry name" value="SPERMATOGENESIS-ASSOCIATED PROTEIN 22"/>
    <property type="match status" value="1"/>
</dbReference>
<dbReference type="Xenbase" id="XB-GENE-22069180">
    <property type="gene designation" value="spata22"/>
</dbReference>
<dbReference type="GeneTree" id="ENSGT00390000018151"/>
<feature type="region of interest" description="Disordered" evidence="1">
    <location>
        <begin position="161"/>
        <end position="186"/>
    </location>
</feature>
<evidence type="ECO:0000313" key="5">
    <source>
        <dbReference type="Xenbase" id="XB-GENE-22069180"/>
    </source>
</evidence>
<dbReference type="CTD" id="84690"/>
<organism evidence="2">
    <name type="scientific">Xenopus tropicalis</name>
    <name type="common">Western clawed frog</name>
    <name type="synonym">Silurana tropicalis</name>
    <dbReference type="NCBI Taxonomy" id="8364"/>
    <lineage>
        <taxon>Eukaryota</taxon>
        <taxon>Metazoa</taxon>
        <taxon>Chordata</taxon>
        <taxon>Craniata</taxon>
        <taxon>Vertebrata</taxon>
        <taxon>Euteleostomi</taxon>
        <taxon>Amphibia</taxon>
        <taxon>Batrachia</taxon>
        <taxon>Anura</taxon>
        <taxon>Pipoidea</taxon>
        <taxon>Pipidae</taxon>
        <taxon>Xenopodinae</taxon>
        <taxon>Xenopus</taxon>
        <taxon>Silurana</taxon>
    </lineage>
</organism>
<evidence type="ECO:0000313" key="4">
    <source>
        <dbReference type="RefSeq" id="XP_012812971.1"/>
    </source>
</evidence>
<protein>
    <submittedName>
        <fullName evidence="2">Spermatogenesis associated 22</fullName>
    </submittedName>
    <submittedName>
        <fullName evidence="4">Spermatogenesis-associated protein 22 isoform X1</fullName>
    </submittedName>
</protein>
<reference evidence="2" key="1">
    <citation type="journal article" date="2010" name="Science">
        <title>The genome of the Western clawed frog Xenopus tropicalis.</title>
        <authorList>
            <person name="Hellsten U."/>
            <person name="Harland R.M."/>
            <person name="Gilchrist M.J."/>
            <person name="Hendrix D."/>
            <person name="Jurka J."/>
            <person name="Kapitonov V."/>
            <person name="Ovcharenko I."/>
            <person name="Putnam N.H."/>
            <person name="Shu S."/>
            <person name="Taher L."/>
            <person name="Blitz I.L."/>
            <person name="Blumberg B."/>
            <person name="Dichmann D.S."/>
            <person name="Dubchak I."/>
            <person name="Amaya E."/>
            <person name="Detter J.C."/>
            <person name="Fletcher R."/>
            <person name="Gerhard D.S."/>
            <person name="Goodstein D."/>
            <person name="Graves T."/>
            <person name="Grigoriev I.V."/>
            <person name="Grimwood J."/>
            <person name="Kawashima T."/>
            <person name="Lindquist E."/>
            <person name="Lucas S.M."/>
            <person name="Mead P.E."/>
            <person name="Mitros T."/>
            <person name="Ogino H."/>
            <person name="Ohta Y."/>
            <person name="Poliakov A.V."/>
            <person name="Pollet N."/>
            <person name="Robert J."/>
            <person name="Salamov A."/>
            <person name="Sater A.K."/>
            <person name="Schmutz J."/>
            <person name="Terry A."/>
            <person name="Vize P.D."/>
            <person name="Warren W.C."/>
            <person name="Wells D."/>
            <person name="Wills A."/>
            <person name="Wilson R.K."/>
            <person name="Zimmerman L.B."/>
            <person name="Zorn A.M."/>
            <person name="Grainger R."/>
            <person name="Grammer T."/>
            <person name="Khokha M.K."/>
            <person name="Richardson P.M."/>
            <person name="Rokhsar D.S."/>
        </authorList>
    </citation>
    <scope>NUCLEOTIDE SEQUENCE [LARGE SCALE GENOMIC DNA]</scope>
    <source>
        <strain evidence="2">Nigerian</strain>
    </source>
</reference>
<accession>A0A6I8QXZ2</accession>
<evidence type="ECO:0000313" key="3">
    <source>
        <dbReference type="Proteomes" id="UP000008143"/>
    </source>
</evidence>
<reference evidence="2" key="2">
    <citation type="submission" date="2020-05" db="UniProtKB">
        <authorList>
            <consortium name="Ensembl"/>
        </authorList>
    </citation>
    <scope>IDENTIFICATION</scope>
</reference>
<dbReference type="GO" id="GO:0007129">
    <property type="term" value="P:homologous chromosome pairing at meiosis"/>
    <property type="evidence" value="ECO:0007669"/>
    <property type="project" value="InterPro"/>
</dbReference>
<dbReference type="OrthoDB" id="10028206at2759"/>
<evidence type="ECO:0000256" key="1">
    <source>
        <dbReference type="SAM" id="MobiDB-lite"/>
    </source>
</evidence>
<dbReference type="AlphaFoldDB" id="A0A6I8QXZ2"/>
<dbReference type="OMA" id="QDHSPAY"/>
<dbReference type="GO" id="GO:0000711">
    <property type="term" value="P:meiotic DNA repair synthesis"/>
    <property type="evidence" value="ECO:0007669"/>
    <property type="project" value="InterPro"/>
</dbReference>